<name>A0A644VFL9_9ZZZZ</name>
<sequence length="136" mass="15293">MTKIRTFYIGDLKTEAEHLKSGSKIMTEAPEDNNGKGEMFSPTDMFATSLGSCMMTIMGIAAQAHGFSVDGMRIETEKIMAANPRRVAELKLDIYLPRKYSDREMRFIESSVKTCPVANSIHPDIIKTITYHQPEE</sequence>
<dbReference type="Gene3D" id="3.30.300.20">
    <property type="match status" value="1"/>
</dbReference>
<comment type="caution">
    <text evidence="1">The sequence shown here is derived from an EMBL/GenBank/DDBJ whole genome shotgun (WGS) entry which is preliminary data.</text>
</comment>
<evidence type="ECO:0008006" key="2">
    <source>
        <dbReference type="Google" id="ProtNLM"/>
    </source>
</evidence>
<protein>
    <recommendedName>
        <fullName evidence="2">OsmC-like protein</fullName>
    </recommendedName>
</protein>
<organism evidence="1">
    <name type="scientific">bioreactor metagenome</name>
    <dbReference type="NCBI Taxonomy" id="1076179"/>
    <lineage>
        <taxon>unclassified sequences</taxon>
        <taxon>metagenomes</taxon>
        <taxon>ecological metagenomes</taxon>
    </lineage>
</organism>
<dbReference type="SUPFAM" id="SSF82784">
    <property type="entry name" value="OsmC-like"/>
    <property type="match status" value="1"/>
</dbReference>
<gene>
    <name evidence="1" type="ORF">SDC9_35468</name>
</gene>
<dbReference type="InterPro" id="IPR015946">
    <property type="entry name" value="KH_dom-like_a/b"/>
</dbReference>
<dbReference type="Pfam" id="PF02566">
    <property type="entry name" value="OsmC"/>
    <property type="match status" value="1"/>
</dbReference>
<dbReference type="PANTHER" id="PTHR39624">
    <property type="entry name" value="PROTEIN INVOLVED IN RIMO-MEDIATED BETA-METHYLTHIOLATION OF RIBOSOMAL PROTEIN S12 YCAO"/>
    <property type="match status" value="1"/>
</dbReference>
<dbReference type="InterPro" id="IPR036102">
    <property type="entry name" value="OsmC/Ohrsf"/>
</dbReference>
<dbReference type="PANTHER" id="PTHR39624:SF2">
    <property type="entry name" value="OSMC-LIKE PROTEIN"/>
    <property type="match status" value="1"/>
</dbReference>
<accession>A0A644VFL9</accession>
<dbReference type="InterPro" id="IPR003718">
    <property type="entry name" value="OsmC/Ohr_fam"/>
</dbReference>
<evidence type="ECO:0000313" key="1">
    <source>
        <dbReference type="EMBL" id="MPL89433.1"/>
    </source>
</evidence>
<proteinExistence type="predicted"/>
<dbReference type="EMBL" id="VSSQ01000280">
    <property type="protein sequence ID" value="MPL89433.1"/>
    <property type="molecule type" value="Genomic_DNA"/>
</dbReference>
<reference evidence="1" key="1">
    <citation type="submission" date="2019-08" db="EMBL/GenBank/DDBJ databases">
        <authorList>
            <person name="Kucharzyk K."/>
            <person name="Murdoch R.W."/>
            <person name="Higgins S."/>
            <person name="Loffler F."/>
        </authorList>
    </citation>
    <scope>NUCLEOTIDE SEQUENCE</scope>
</reference>
<dbReference type="AlphaFoldDB" id="A0A644VFL9"/>